<dbReference type="PANTHER" id="PTHR43527">
    <property type="entry name" value="4-DIPHOSPHOCYTIDYL-2-C-METHYL-D-ERYTHRITOL KINASE, CHLOROPLASTIC"/>
    <property type="match status" value="1"/>
</dbReference>
<dbReference type="GO" id="GO:0019288">
    <property type="term" value="P:isopentenyl diphosphate biosynthetic process, methylerythritol 4-phosphate pathway"/>
    <property type="evidence" value="ECO:0007669"/>
    <property type="project" value="UniProtKB-UniRule"/>
</dbReference>
<keyword evidence="4 10" id="KW-0808">Transferase</keyword>
<feature type="domain" description="GHMP kinase C-terminal" evidence="12">
    <location>
        <begin position="228"/>
        <end position="285"/>
    </location>
</feature>
<evidence type="ECO:0000259" key="11">
    <source>
        <dbReference type="Pfam" id="PF00288"/>
    </source>
</evidence>
<organism evidence="13 14">
    <name type="scientific">Notoacmeibacter ruber</name>
    <dbReference type="NCBI Taxonomy" id="2670375"/>
    <lineage>
        <taxon>Bacteria</taxon>
        <taxon>Pseudomonadati</taxon>
        <taxon>Pseudomonadota</taxon>
        <taxon>Alphaproteobacteria</taxon>
        <taxon>Hyphomicrobiales</taxon>
        <taxon>Notoacmeibacteraceae</taxon>
        <taxon>Notoacmeibacter</taxon>
    </lineage>
</organism>
<name>A0A3L7JAA0_9HYPH</name>
<comment type="function">
    <text evidence="10">Catalyzes the phosphorylation of the position 2 hydroxy group of 4-diphosphocytidyl-2C-methyl-D-erythritol.</text>
</comment>
<evidence type="ECO:0000256" key="10">
    <source>
        <dbReference type="HAMAP-Rule" id="MF_00061"/>
    </source>
</evidence>
<dbReference type="SUPFAM" id="SSF54211">
    <property type="entry name" value="Ribosomal protein S5 domain 2-like"/>
    <property type="match status" value="1"/>
</dbReference>
<comment type="caution">
    <text evidence="13">The sequence shown here is derived from an EMBL/GenBank/DDBJ whole genome shotgun (WGS) entry which is preliminary data.</text>
</comment>
<evidence type="ECO:0000256" key="8">
    <source>
        <dbReference type="ARBA" id="ARBA00023229"/>
    </source>
</evidence>
<dbReference type="Proteomes" id="UP000281094">
    <property type="component" value="Unassembled WGS sequence"/>
</dbReference>
<evidence type="ECO:0000256" key="7">
    <source>
        <dbReference type="ARBA" id="ARBA00022840"/>
    </source>
</evidence>
<proteinExistence type="inferred from homology"/>
<dbReference type="RefSeq" id="WP_121644388.1">
    <property type="nucleotide sequence ID" value="NZ_RCWN01000001.1"/>
</dbReference>
<dbReference type="InterPro" id="IPR014721">
    <property type="entry name" value="Ribsml_uS5_D2-typ_fold_subgr"/>
</dbReference>
<gene>
    <name evidence="10" type="primary">ispE</name>
    <name evidence="13" type="ORF">D8780_03575</name>
</gene>
<dbReference type="AlphaFoldDB" id="A0A3L7JAA0"/>
<protein>
    <recommendedName>
        <fullName evidence="3 10">4-diphosphocytidyl-2-C-methyl-D-erythritol kinase</fullName>
        <shortName evidence="10">CMK</shortName>
        <ecNumber evidence="2 10">2.7.1.148</ecNumber>
    </recommendedName>
    <alternativeName>
        <fullName evidence="9 10">4-(cytidine-5'-diphospho)-2-C-methyl-D-erythritol kinase</fullName>
    </alternativeName>
</protein>
<dbReference type="Pfam" id="PF08544">
    <property type="entry name" value="GHMP_kinases_C"/>
    <property type="match status" value="1"/>
</dbReference>
<dbReference type="EMBL" id="RCWN01000001">
    <property type="protein sequence ID" value="RLQ87420.1"/>
    <property type="molecule type" value="Genomic_DNA"/>
</dbReference>
<dbReference type="NCBIfam" id="TIGR00154">
    <property type="entry name" value="ispE"/>
    <property type="match status" value="1"/>
</dbReference>
<accession>A0A3L7JAA0</accession>
<keyword evidence="8 10" id="KW-0414">Isoprene biosynthesis</keyword>
<evidence type="ECO:0000259" key="12">
    <source>
        <dbReference type="Pfam" id="PF08544"/>
    </source>
</evidence>
<dbReference type="InterPro" id="IPR020568">
    <property type="entry name" value="Ribosomal_Su5_D2-typ_SF"/>
</dbReference>
<dbReference type="Pfam" id="PF00288">
    <property type="entry name" value="GHMP_kinases_N"/>
    <property type="match status" value="1"/>
</dbReference>
<keyword evidence="6 10" id="KW-0418">Kinase</keyword>
<evidence type="ECO:0000313" key="13">
    <source>
        <dbReference type="EMBL" id="RLQ87420.1"/>
    </source>
</evidence>
<dbReference type="PIRSF" id="PIRSF010376">
    <property type="entry name" value="IspE"/>
    <property type="match status" value="1"/>
</dbReference>
<evidence type="ECO:0000313" key="14">
    <source>
        <dbReference type="Proteomes" id="UP000281094"/>
    </source>
</evidence>
<comment type="pathway">
    <text evidence="10">Isoprenoid biosynthesis; isopentenyl diphosphate biosynthesis via DXP pathway; isopentenyl diphosphate from 1-deoxy-D-xylulose 5-phosphate: step 3/6.</text>
</comment>
<dbReference type="GO" id="GO:0050515">
    <property type="term" value="F:4-(cytidine 5'-diphospho)-2-C-methyl-D-erythritol kinase activity"/>
    <property type="evidence" value="ECO:0007669"/>
    <property type="project" value="UniProtKB-UniRule"/>
</dbReference>
<dbReference type="HAMAP" id="MF_00061">
    <property type="entry name" value="IspE"/>
    <property type="match status" value="1"/>
</dbReference>
<evidence type="ECO:0000256" key="6">
    <source>
        <dbReference type="ARBA" id="ARBA00022777"/>
    </source>
</evidence>
<evidence type="ECO:0000256" key="5">
    <source>
        <dbReference type="ARBA" id="ARBA00022741"/>
    </source>
</evidence>
<feature type="domain" description="GHMP kinase N-terminal" evidence="11">
    <location>
        <begin position="83"/>
        <end position="157"/>
    </location>
</feature>
<comment type="similarity">
    <text evidence="1 10">Belongs to the GHMP kinase family. IspE subfamily.</text>
</comment>
<evidence type="ECO:0000256" key="9">
    <source>
        <dbReference type="ARBA" id="ARBA00032554"/>
    </source>
</evidence>
<dbReference type="NCBIfam" id="NF011202">
    <property type="entry name" value="PRK14608.1"/>
    <property type="match status" value="1"/>
</dbReference>
<dbReference type="EC" id="2.7.1.148" evidence="2 10"/>
<dbReference type="SUPFAM" id="SSF55060">
    <property type="entry name" value="GHMP Kinase, C-terminal domain"/>
    <property type="match status" value="1"/>
</dbReference>
<feature type="active site" evidence="10">
    <location>
        <position position="21"/>
    </location>
</feature>
<dbReference type="GO" id="GO:0016114">
    <property type="term" value="P:terpenoid biosynthetic process"/>
    <property type="evidence" value="ECO:0007669"/>
    <property type="project" value="UniProtKB-UniRule"/>
</dbReference>
<dbReference type="InterPro" id="IPR013750">
    <property type="entry name" value="GHMP_kinase_C_dom"/>
</dbReference>
<evidence type="ECO:0000256" key="2">
    <source>
        <dbReference type="ARBA" id="ARBA00012052"/>
    </source>
</evidence>
<dbReference type="InterPro" id="IPR036554">
    <property type="entry name" value="GHMP_kinase_C_sf"/>
</dbReference>
<dbReference type="Gene3D" id="3.30.230.10">
    <property type="match status" value="1"/>
</dbReference>
<feature type="active site" evidence="10">
    <location>
        <position position="152"/>
    </location>
</feature>
<keyword evidence="14" id="KW-1185">Reference proteome</keyword>
<dbReference type="InterPro" id="IPR006204">
    <property type="entry name" value="GHMP_kinase_N_dom"/>
</dbReference>
<dbReference type="PANTHER" id="PTHR43527:SF2">
    <property type="entry name" value="4-DIPHOSPHOCYTIDYL-2-C-METHYL-D-ERYTHRITOL KINASE, CHLOROPLASTIC"/>
    <property type="match status" value="1"/>
</dbReference>
<keyword evidence="7 10" id="KW-0067">ATP-binding</keyword>
<comment type="catalytic activity">
    <reaction evidence="10">
        <text>4-CDP-2-C-methyl-D-erythritol + ATP = 4-CDP-2-C-methyl-D-erythritol 2-phosphate + ADP + H(+)</text>
        <dbReference type="Rhea" id="RHEA:18437"/>
        <dbReference type="ChEBI" id="CHEBI:15378"/>
        <dbReference type="ChEBI" id="CHEBI:30616"/>
        <dbReference type="ChEBI" id="CHEBI:57823"/>
        <dbReference type="ChEBI" id="CHEBI:57919"/>
        <dbReference type="ChEBI" id="CHEBI:456216"/>
        <dbReference type="EC" id="2.7.1.148"/>
    </reaction>
</comment>
<dbReference type="InterPro" id="IPR004424">
    <property type="entry name" value="IspE"/>
</dbReference>
<evidence type="ECO:0000256" key="1">
    <source>
        <dbReference type="ARBA" id="ARBA00009684"/>
    </source>
</evidence>
<sequence>MTPFQNAEPPRGSASILAPAKINLALHVTGRRDDGFHMLETLAVFASAGDRLTIVPAASDSYEVVGPGRDPLPARNDNLEPRARDLLRSHFGDDACPPVAIRLEKHLPVAAGLGGGSADAAATLLALSELWDLPLDADNGGLAKFALSLGADIPMCLQSRTVIAAGIGERLTPVEGWPSLAIVLVNSGEKVSTADVFGKMEKPDNPPLPPLPAITGYDQVIGWLSRTRNDLEAAAIAVAPSISDTLAELESQAPLFARMTGSGATCFAIFPSLAVAEDAADAIRHRQPHWYVEATQTIEGRGAIT</sequence>
<dbReference type="GO" id="GO:0005524">
    <property type="term" value="F:ATP binding"/>
    <property type="evidence" value="ECO:0007669"/>
    <property type="project" value="UniProtKB-UniRule"/>
</dbReference>
<feature type="binding site" evidence="10">
    <location>
        <begin position="108"/>
        <end position="118"/>
    </location>
    <ligand>
        <name>ATP</name>
        <dbReference type="ChEBI" id="CHEBI:30616"/>
    </ligand>
</feature>
<reference evidence="13 14" key="1">
    <citation type="submission" date="2018-10" db="EMBL/GenBank/DDBJ databases">
        <title>Notoacmeibacter sp. M2BS9Y-3-1, whole genome shotgun sequence.</title>
        <authorList>
            <person name="Tuo L."/>
        </authorList>
    </citation>
    <scope>NUCLEOTIDE SEQUENCE [LARGE SCALE GENOMIC DNA]</scope>
    <source>
        <strain evidence="13 14">M2BS9Y-3-1</strain>
    </source>
</reference>
<keyword evidence="5 10" id="KW-0547">Nucleotide-binding</keyword>
<dbReference type="Gene3D" id="3.30.70.890">
    <property type="entry name" value="GHMP kinase, C-terminal domain"/>
    <property type="match status" value="1"/>
</dbReference>
<evidence type="ECO:0000256" key="4">
    <source>
        <dbReference type="ARBA" id="ARBA00022679"/>
    </source>
</evidence>
<dbReference type="UniPathway" id="UPA00056">
    <property type="reaction ID" value="UER00094"/>
</dbReference>
<evidence type="ECO:0000256" key="3">
    <source>
        <dbReference type="ARBA" id="ARBA00017473"/>
    </source>
</evidence>